<dbReference type="OrthoDB" id="9809859at2"/>
<accession>A0A5C8NXW7</accession>
<gene>
    <name evidence="2" type="ORF">FHP05_06915</name>
</gene>
<name>A0A5C8NXW7_9BACI</name>
<sequence length="188" mass="21132">MVKKKLSKVSMFSLIAAAIIIFITLFVPWWGMEFYAPQYPEGLDIIVYPTTLAGDIDVVNGLNHYIGMKEFSNESFPELQFMPYIVAGIAVLTLIVAFLRRKSLLYGLIALFALGGAVGILDMRRWLKKFGTELDPNAPIDLEPFVPPIIGENTIANFVTNSYFTWGAFLLGLAFILMIFPLWKDRGK</sequence>
<feature type="transmembrane region" description="Helical" evidence="1">
    <location>
        <begin position="163"/>
        <end position="183"/>
    </location>
</feature>
<feature type="transmembrane region" description="Helical" evidence="1">
    <location>
        <begin position="12"/>
        <end position="31"/>
    </location>
</feature>
<proteinExistence type="predicted"/>
<keyword evidence="1" id="KW-1133">Transmembrane helix</keyword>
<evidence type="ECO:0000313" key="2">
    <source>
        <dbReference type="EMBL" id="TXL65891.1"/>
    </source>
</evidence>
<dbReference type="Proteomes" id="UP000321574">
    <property type="component" value="Unassembled WGS sequence"/>
</dbReference>
<comment type="caution">
    <text evidence="2">The sequence shown here is derived from an EMBL/GenBank/DDBJ whole genome shotgun (WGS) entry which is preliminary data.</text>
</comment>
<protein>
    <submittedName>
        <fullName evidence="2">Uncharacterized protein</fullName>
    </submittedName>
</protein>
<evidence type="ECO:0000313" key="3">
    <source>
        <dbReference type="Proteomes" id="UP000321574"/>
    </source>
</evidence>
<keyword evidence="1" id="KW-0472">Membrane</keyword>
<reference evidence="2 3" key="1">
    <citation type="submission" date="2019-06" db="EMBL/GenBank/DDBJ databases">
        <title>Cerasibacillus sp. nov., isolated from maize field.</title>
        <authorList>
            <person name="Lin S.-Y."/>
            <person name="Tsai C.-F."/>
            <person name="Young C.-C."/>
        </authorList>
    </citation>
    <scope>NUCLEOTIDE SEQUENCE [LARGE SCALE GENOMIC DNA]</scope>
    <source>
        <strain evidence="2 3">CC-CFT480</strain>
    </source>
</reference>
<feature type="transmembrane region" description="Helical" evidence="1">
    <location>
        <begin position="104"/>
        <end position="121"/>
    </location>
</feature>
<evidence type="ECO:0000256" key="1">
    <source>
        <dbReference type="SAM" id="Phobius"/>
    </source>
</evidence>
<organism evidence="2 3">
    <name type="scientific">Cerasibacillus terrae</name>
    <dbReference type="NCBI Taxonomy" id="2498845"/>
    <lineage>
        <taxon>Bacteria</taxon>
        <taxon>Bacillati</taxon>
        <taxon>Bacillota</taxon>
        <taxon>Bacilli</taxon>
        <taxon>Bacillales</taxon>
        <taxon>Bacillaceae</taxon>
        <taxon>Cerasibacillus</taxon>
    </lineage>
</organism>
<dbReference type="AlphaFoldDB" id="A0A5C8NXW7"/>
<dbReference type="EMBL" id="VDUW01000003">
    <property type="protein sequence ID" value="TXL65891.1"/>
    <property type="molecule type" value="Genomic_DNA"/>
</dbReference>
<feature type="transmembrane region" description="Helical" evidence="1">
    <location>
        <begin position="81"/>
        <end position="99"/>
    </location>
</feature>
<keyword evidence="3" id="KW-1185">Reference proteome</keyword>
<keyword evidence="1" id="KW-0812">Transmembrane</keyword>